<accession>A0ABS4JH86</accession>
<dbReference type="Pfam" id="PF19610">
    <property type="entry name" value="DUF6115"/>
    <property type="match status" value="1"/>
</dbReference>
<evidence type="ECO:0000313" key="3">
    <source>
        <dbReference type="EMBL" id="MBP2001090.1"/>
    </source>
</evidence>
<keyword evidence="1" id="KW-0175">Coiled coil</keyword>
<dbReference type="Proteomes" id="UP001519288">
    <property type="component" value="Unassembled WGS sequence"/>
</dbReference>
<feature type="transmembrane region" description="Helical" evidence="2">
    <location>
        <begin position="6"/>
        <end position="23"/>
    </location>
</feature>
<organism evidence="3 4">
    <name type="scientific">Paenibacillus shirakamiensis</name>
    <dbReference type="NCBI Taxonomy" id="1265935"/>
    <lineage>
        <taxon>Bacteria</taxon>
        <taxon>Bacillati</taxon>
        <taxon>Bacillota</taxon>
        <taxon>Bacilli</taxon>
        <taxon>Bacillales</taxon>
        <taxon>Paenibacillaceae</taxon>
        <taxon>Paenibacillus</taxon>
    </lineage>
</organism>
<comment type="caution">
    <text evidence="3">The sequence shown here is derived from an EMBL/GenBank/DDBJ whole genome shotgun (WGS) entry which is preliminary data.</text>
</comment>
<keyword evidence="4" id="KW-1185">Reference proteome</keyword>
<evidence type="ECO:0000256" key="1">
    <source>
        <dbReference type="SAM" id="Coils"/>
    </source>
</evidence>
<evidence type="ECO:0000313" key="4">
    <source>
        <dbReference type="Proteomes" id="UP001519288"/>
    </source>
</evidence>
<keyword evidence="2" id="KW-0472">Membrane</keyword>
<reference evidence="3 4" key="1">
    <citation type="submission" date="2021-03" db="EMBL/GenBank/DDBJ databases">
        <title>Genomic Encyclopedia of Type Strains, Phase IV (KMG-IV): sequencing the most valuable type-strain genomes for metagenomic binning, comparative biology and taxonomic classification.</title>
        <authorList>
            <person name="Goeker M."/>
        </authorList>
    </citation>
    <scope>NUCLEOTIDE SEQUENCE [LARGE SCALE GENOMIC DNA]</scope>
    <source>
        <strain evidence="3 4">DSM 26806</strain>
    </source>
</reference>
<dbReference type="GO" id="GO:0003677">
    <property type="term" value="F:DNA binding"/>
    <property type="evidence" value="ECO:0007669"/>
    <property type="project" value="UniProtKB-KW"/>
</dbReference>
<proteinExistence type="predicted"/>
<protein>
    <submittedName>
        <fullName evidence="3">DNA-binding NarL/FixJ family response regulator</fullName>
    </submittedName>
</protein>
<sequence>MSGSPWLYVVLLGAAAIVYSLMLPKRKEQLTEFSTDTSQVEATMEHYMSEIERENLEIVELVAQIRTEAKAQRLSLQEQVTELRTRLSESDRSYAAQDMRIQLLERSFSVDTATAAENVARAEMLKQENEKSVPVNSASQSVRDRYADLFELHNQGKSMDAIAKALGIQRGEVQLILQLANKEEIFL</sequence>
<dbReference type="InterPro" id="IPR046118">
    <property type="entry name" value="DUF6115"/>
</dbReference>
<evidence type="ECO:0000256" key="2">
    <source>
        <dbReference type="SAM" id="Phobius"/>
    </source>
</evidence>
<keyword evidence="3" id="KW-0238">DNA-binding</keyword>
<keyword evidence="2" id="KW-0812">Transmembrane</keyword>
<gene>
    <name evidence="3" type="ORF">J2Z69_002133</name>
</gene>
<dbReference type="RefSeq" id="WP_209861857.1">
    <property type="nucleotide sequence ID" value="NZ_JAGGLD010000003.1"/>
</dbReference>
<keyword evidence="2" id="KW-1133">Transmembrane helix</keyword>
<name>A0ABS4JH86_9BACL</name>
<dbReference type="EMBL" id="JAGGLD010000003">
    <property type="protein sequence ID" value="MBP2001090.1"/>
    <property type="molecule type" value="Genomic_DNA"/>
</dbReference>
<feature type="coiled-coil region" evidence="1">
    <location>
        <begin position="44"/>
        <end position="86"/>
    </location>
</feature>